<reference evidence="2 3" key="1">
    <citation type="submission" date="2020-03" db="EMBL/GenBank/DDBJ databases">
        <title>Draft Genome Sequence of Cudoniella acicularis.</title>
        <authorList>
            <person name="Buettner E."/>
            <person name="Kellner H."/>
        </authorList>
    </citation>
    <scope>NUCLEOTIDE SEQUENCE [LARGE SCALE GENOMIC DNA]</scope>
    <source>
        <strain evidence="2 3">DSM 108380</strain>
    </source>
</reference>
<name>A0A8H4RSC9_9HELO</name>
<evidence type="ECO:0000313" key="3">
    <source>
        <dbReference type="Proteomes" id="UP000566819"/>
    </source>
</evidence>
<dbReference type="AlphaFoldDB" id="A0A8H4RSC9"/>
<dbReference type="OrthoDB" id="410701at2759"/>
<keyword evidence="3" id="KW-1185">Reference proteome</keyword>
<feature type="compositionally biased region" description="Basic and acidic residues" evidence="1">
    <location>
        <begin position="814"/>
        <end position="824"/>
    </location>
</feature>
<sequence length="1083" mass="121249">MNECNRVDTSRDWVTPCNGNPPMPHGLDTPIRRKLCANALAPERNGFWAGPAANESAKPDSPAQRGPRTLRLDAKATISDPALPVPLSKSKRDIQSRRTFSPSRALSHWLELGDASEKQSYFLHIYPKLPRSSLTTELLCQLHESLTLSTLEHSPLVVSEDAQNTLQSEGFTNNDVAEWVWILSGQTSDQMLERFFSTPTKIPMFLLWKIIQKDIQQVRNLKMAVLCVWNRLLCKSEENLANIGNQGLDAELSRSIAITTSSATSSASPSITAHGLFSDLNENSFTRLIGCLLYHARRICPPLMLSISHMVETYMLSILEANSHQEQNLDARMHQKLCRLQNHVIRSLALPSSIDPFKSMVHNWSAQKVVLGIGEKFTPPLLLNEDSYRAVVQVLAASKKSERETKASMLRTRTWPPWRVVQDGMDAQTSPEDNLSRVSIALSQKQNSGYSGAKPIDEALKIVGGQELDGTPTVHTRQLIKSRKNGKHLNSDSLGARQWAARIDATRDVQEAWSAFSEYKSRNGRPTLAMYSAMFIKLNYESARIGRKHTSKTSPGDGREVLLVANENFSNSYRSHLQPPSLDALYDEMIMSGIRPSGRCLTFLLEHASSINHGLRFLRDSRVVNRRTTAYLAGNPDASPSINEIQGIPPLILRGLELDPKGFQLICYGFTKALTASVKMSELQNRKVFDSLHLVKTEFAKMSESVEAPHHIPKILHSISGPHLHAYVRALGVAKDFPGILSVLQWMVSNSEELNQIAIQARNGPKLIRRVFVAMKLILANSDHATEAQRLVESVENWDGWPQDFEVDLYRSGGDLRHGPKENIMDPNYQSSKYSSSSRPSSGQHVSSSSKRPQRPQRPQTEVLPSSIDKIWVPTQYLPNSMDKSQRPSTALSSKRPQPAATQYLPPSMDKSQRPSTSSSSKKPQVAATQYLPPSMDKSKKTQSYVPSVAAPLLKTAYDVQMAHRQTQIETMKPEERKKQKDWAQKQLTENAGVCVQGFQWIRWHGPYDNGGYRCKGGSHFVSDSLIAEGKGGYMGGSILSTIDRPIWNGPFYSQEEELKFYENSINTIPADLRKWDKFGSWR</sequence>
<evidence type="ECO:0000313" key="2">
    <source>
        <dbReference type="EMBL" id="KAF4635135.1"/>
    </source>
</evidence>
<organism evidence="2 3">
    <name type="scientific">Cudoniella acicularis</name>
    <dbReference type="NCBI Taxonomy" id="354080"/>
    <lineage>
        <taxon>Eukaryota</taxon>
        <taxon>Fungi</taxon>
        <taxon>Dikarya</taxon>
        <taxon>Ascomycota</taxon>
        <taxon>Pezizomycotina</taxon>
        <taxon>Leotiomycetes</taxon>
        <taxon>Helotiales</taxon>
        <taxon>Tricladiaceae</taxon>
        <taxon>Cudoniella</taxon>
    </lineage>
</organism>
<proteinExistence type="predicted"/>
<dbReference type="Proteomes" id="UP000566819">
    <property type="component" value="Unassembled WGS sequence"/>
</dbReference>
<feature type="compositionally biased region" description="Polar residues" evidence="1">
    <location>
        <begin position="878"/>
        <end position="896"/>
    </location>
</feature>
<feature type="region of interest" description="Disordered" evidence="1">
    <location>
        <begin position="47"/>
        <end position="67"/>
    </location>
</feature>
<feature type="compositionally biased region" description="Low complexity" evidence="1">
    <location>
        <begin position="831"/>
        <end position="851"/>
    </location>
</feature>
<protein>
    <submittedName>
        <fullName evidence="2">Uncharacterized protein</fullName>
    </submittedName>
</protein>
<feature type="region of interest" description="Disordered" evidence="1">
    <location>
        <begin position="812"/>
        <end position="866"/>
    </location>
</feature>
<feature type="compositionally biased region" description="Low complexity" evidence="1">
    <location>
        <begin position="914"/>
        <end position="925"/>
    </location>
</feature>
<accession>A0A8H4RSC9</accession>
<evidence type="ECO:0000256" key="1">
    <source>
        <dbReference type="SAM" id="MobiDB-lite"/>
    </source>
</evidence>
<comment type="caution">
    <text evidence="2">The sequence shown here is derived from an EMBL/GenBank/DDBJ whole genome shotgun (WGS) entry which is preliminary data.</text>
</comment>
<dbReference type="EMBL" id="JAAMPI010000139">
    <property type="protein sequence ID" value="KAF4635135.1"/>
    <property type="molecule type" value="Genomic_DNA"/>
</dbReference>
<feature type="region of interest" description="Disordered" evidence="1">
    <location>
        <begin position="878"/>
        <end position="942"/>
    </location>
</feature>
<gene>
    <name evidence="2" type="ORF">G7Y89_g2968</name>
</gene>